<accession>W1Y821</accession>
<dbReference type="AlphaFoldDB" id="W1Y821"/>
<evidence type="ECO:0000259" key="4">
    <source>
        <dbReference type="PROSITE" id="PS50847"/>
    </source>
</evidence>
<name>W1Y821_9ZZZZ</name>
<keyword evidence="1" id="KW-0964">Secreted</keyword>
<feature type="compositionally biased region" description="Acidic residues" evidence="2">
    <location>
        <begin position="1"/>
        <end position="10"/>
    </location>
</feature>
<keyword evidence="3" id="KW-0472">Membrane</keyword>
<keyword evidence="3" id="KW-0812">Transmembrane</keyword>
<feature type="domain" description="Gram-positive cocci surface proteins LPxTG" evidence="4">
    <location>
        <begin position="24"/>
        <end position="63"/>
    </location>
</feature>
<dbReference type="InterPro" id="IPR019931">
    <property type="entry name" value="LPXTG_anchor"/>
</dbReference>
<evidence type="ECO:0000256" key="2">
    <source>
        <dbReference type="SAM" id="MobiDB-lite"/>
    </source>
</evidence>
<dbReference type="EMBL" id="AZMM01008510">
    <property type="protein sequence ID" value="ETJ37264.1"/>
    <property type="molecule type" value="Genomic_DNA"/>
</dbReference>
<feature type="region of interest" description="Disordered" evidence="2">
    <location>
        <begin position="1"/>
        <end position="38"/>
    </location>
</feature>
<evidence type="ECO:0000313" key="5">
    <source>
        <dbReference type="EMBL" id="ETJ37264.1"/>
    </source>
</evidence>
<dbReference type="PROSITE" id="PS50847">
    <property type="entry name" value="GRAM_POS_ANCHORING"/>
    <property type="match status" value="1"/>
</dbReference>
<sequence>DSDSDSDNDSDLGNSSDKSTKDKLPDTGANEDYGSKGTLLGTLFAGLGALLLGKRRKNRKNKN</sequence>
<protein>
    <submittedName>
        <fullName evidence="5">Fibrinogen-binding protein</fullName>
    </submittedName>
</protein>
<proteinExistence type="predicted"/>
<feature type="non-terminal residue" evidence="5">
    <location>
        <position position="1"/>
    </location>
</feature>
<keyword evidence="3" id="KW-1133">Transmembrane helix</keyword>
<gene>
    <name evidence="5" type="ORF">Q604_UNBC08510G0001</name>
</gene>
<evidence type="ECO:0000256" key="1">
    <source>
        <dbReference type="ARBA" id="ARBA00022525"/>
    </source>
</evidence>
<dbReference type="Pfam" id="PF00746">
    <property type="entry name" value="Gram_pos_anchor"/>
    <property type="match status" value="1"/>
</dbReference>
<feature type="transmembrane region" description="Helical" evidence="3">
    <location>
        <begin position="33"/>
        <end position="53"/>
    </location>
</feature>
<organism evidence="5">
    <name type="scientific">human gut metagenome</name>
    <dbReference type="NCBI Taxonomy" id="408170"/>
    <lineage>
        <taxon>unclassified sequences</taxon>
        <taxon>metagenomes</taxon>
        <taxon>organismal metagenomes</taxon>
    </lineage>
</organism>
<reference evidence="5" key="1">
    <citation type="submission" date="2013-12" db="EMBL/GenBank/DDBJ databases">
        <title>A Varibaculum cambriense genome reconstructed from a premature infant gut community with otherwise low bacterial novelty that shifts toward anaerobic metabolism during the third week of life.</title>
        <authorList>
            <person name="Brown C.T."/>
            <person name="Sharon I."/>
            <person name="Thomas B.C."/>
            <person name="Castelle C.J."/>
            <person name="Morowitz M.J."/>
            <person name="Banfield J.F."/>
        </authorList>
    </citation>
    <scope>NUCLEOTIDE SEQUENCE</scope>
</reference>
<dbReference type="NCBIfam" id="TIGR01167">
    <property type="entry name" value="LPXTG_anchor"/>
    <property type="match status" value="1"/>
</dbReference>
<comment type="caution">
    <text evidence="5">The sequence shown here is derived from an EMBL/GenBank/DDBJ whole genome shotgun (WGS) entry which is preliminary data.</text>
</comment>
<evidence type="ECO:0000256" key="3">
    <source>
        <dbReference type="SAM" id="Phobius"/>
    </source>
</evidence>